<dbReference type="Proteomes" id="UP001281147">
    <property type="component" value="Unassembled WGS sequence"/>
</dbReference>
<organism evidence="1 2">
    <name type="scientific">Vermiconidia calcicola</name>
    <dbReference type="NCBI Taxonomy" id="1690605"/>
    <lineage>
        <taxon>Eukaryota</taxon>
        <taxon>Fungi</taxon>
        <taxon>Dikarya</taxon>
        <taxon>Ascomycota</taxon>
        <taxon>Pezizomycotina</taxon>
        <taxon>Dothideomycetes</taxon>
        <taxon>Dothideomycetidae</taxon>
        <taxon>Mycosphaerellales</taxon>
        <taxon>Extremaceae</taxon>
        <taxon>Vermiconidia</taxon>
    </lineage>
</organism>
<evidence type="ECO:0000313" key="1">
    <source>
        <dbReference type="EMBL" id="KAK3683210.1"/>
    </source>
</evidence>
<gene>
    <name evidence="1" type="ORF">LTR37_020452</name>
</gene>
<keyword evidence="2" id="KW-1185">Reference proteome</keyword>
<reference evidence="1" key="1">
    <citation type="submission" date="2023-07" db="EMBL/GenBank/DDBJ databases">
        <title>Black Yeasts Isolated from many extreme environments.</title>
        <authorList>
            <person name="Coleine C."/>
            <person name="Stajich J.E."/>
            <person name="Selbmann L."/>
        </authorList>
    </citation>
    <scope>NUCLEOTIDE SEQUENCE</scope>
    <source>
        <strain evidence="1">CCFEE 5714</strain>
    </source>
</reference>
<accession>A0ACC3MCE9</accession>
<name>A0ACC3MCE9_9PEZI</name>
<dbReference type="EMBL" id="JAUTXU010000358">
    <property type="protein sequence ID" value="KAK3683210.1"/>
    <property type="molecule type" value="Genomic_DNA"/>
</dbReference>
<proteinExistence type="predicted"/>
<evidence type="ECO:0000313" key="2">
    <source>
        <dbReference type="Proteomes" id="UP001281147"/>
    </source>
</evidence>
<sequence>MVNMIKLAGLAVAITSTTAIDITFRRFAKAGCDDLNHIAKDTHLHDLHCKSFDMHEPTFSSFQMSPEDDEDDLNTKTCWATVYDGEDCTGVSNDFVDMSAYMNTCVDSTRVAGRSVKISCQEKTNTAVTEFHQHYITVTATETATTQTSTIPKTTTLMLYPQEPASCSECLEELEHVDLHVDGDAA</sequence>
<comment type="caution">
    <text evidence="1">The sequence shown here is derived from an EMBL/GenBank/DDBJ whole genome shotgun (WGS) entry which is preliminary data.</text>
</comment>
<protein>
    <submittedName>
        <fullName evidence="1">Uncharacterized protein</fullName>
    </submittedName>
</protein>